<keyword evidence="6" id="KW-1185">Reference proteome</keyword>
<evidence type="ECO:0000256" key="3">
    <source>
        <dbReference type="ARBA" id="ARBA00022729"/>
    </source>
</evidence>
<evidence type="ECO:0000313" key="5">
    <source>
        <dbReference type="EMBL" id="CAG2205177.1"/>
    </source>
</evidence>
<evidence type="ECO:0000256" key="1">
    <source>
        <dbReference type="ARBA" id="ARBA00004613"/>
    </source>
</evidence>
<keyword evidence="3 4" id="KW-0732">Signal</keyword>
<proteinExistence type="predicted"/>
<comment type="subcellular location">
    <subcellularLocation>
        <location evidence="1">Secreted</location>
    </subcellularLocation>
</comment>
<comment type="caution">
    <text evidence="5">The sequence shown here is derived from an EMBL/GenBank/DDBJ whole genome shotgun (WGS) entry which is preliminary data.</text>
</comment>
<dbReference type="InterPro" id="IPR005468">
    <property type="entry name" value="Avidin/str"/>
</dbReference>
<evidence type="ECO:0000256" key="4">
    <source>
        <dbReference type="SAM" id="SignalP"/>
    </source>
</evidence>
<dbReference type="AlphaFoldDB" id="A0A8S3RBD0"/>
<dbReference type="OrthoDB" id="6151483at2759"/>
<protein>
    <submittedName>
        <fullName evidence="5">Uncharacterized protein</fullName>
    </submittedName>
</protein>
<dbReference type="GO" id="GO:0009374">
    <property type="term" value="F:biotin binding"/>
    <property type="evidence" value="ECO:0007669"/>
    <property type="project" value="InterPro"/>
</dbReference>
<keyword evidence="2" id="KW-0964">Secreted</keyword>
<dbReference type="EMBL" id="CAJPWZ010001015">
    <property type="protein sequence ID" value="CAG2205177.1"/>
    <property type="molecule type" value="Genomic_DNA"/>
</dbReference>
<evidence type="ECO:0000313" key="6">
    <source>
        <dbReference type="Proteomes" id="UP000683360"/>
    </source>
</evidence>
<feature type="signal peptide" evidence="4">
    <location>
        <begin position="1"/>
        <end position="18"/>
    </location>
</feature>
<accession>A0A8S3RBD0</accession>
<feature type="chain" id="PRO_5035942965" evidence="4">
    <location>
        <begin position="19"/>
        <end position="181"/>
    </location>
</feature>
<sequence>MFTVKMFLVGIAVIHVLGQQEDNACSLDNKGSCDPCGITGKWENDLGSKMEITCKLDSPDRNSTGEIIGKYNSAVGAADNFYPLSGRFTIPDMEPRNCIVGFVVAWNNEAYGNSILRLALRGRIMKTQIRYIPFGYSLDTTSMQICGRATTLDRMSLLEFRLIKRILIRNIFIVCFYFNDL</sequence>
<dbReference type="Proteomes" id="UP000683360">
    <property type="component" value="Unassembled WGS sequence"/>
</dbReference>
<dbReference type="InterPro" id="IPR036896">
    <property type="entry name" value="Avidin-like_sf"/>
</dbReference>
<gene>
    <name evidence="5" type="ORF">MEDL_19586</name>
</gene>
<organism evidence="5 6">
    <name type="scientific">Mytilus edulis</name>
    <name type="common">Blue mussel</name>
    <dbReference type="NCBI Taxonomy" id="6550"/>
    <lineage>
        <taxon>Eukaryota</taxon>
        <taxon>Metazoa</taxon>
        <taxon>Spiralia</taxon>
        <taxon>Lophotrochozoa</taxon>
        <taxon>Mollusca</taxon>
        <taxon>Bivalvia</taxon>
        <taxon>Autobranchia</taxon>
        <taxon>Pteriomorphia</taxon>
        <taxon>Mytilida</taxon>
        <taxon>Mytiloidea</taxon>
        <taxon>Mytilidae</taxon>
        <taxon>Mytilinae</taxon>
        <taxon>Mytilus</taxon>
    </lineage>
</organism>
<evidence type="ECO:0000256" key="2">
    <source>
        <dbReference type="ARBA" id="ARBA00022525"/>
    </source>
</evidence>
<reference evidence="5" key="1">
    <citation type="submission" date="2021-03" db="EMBL/GenBank/DDBJ databases">
        <authorList>
            <person name="Bekaert M."/>
        </authorList>
    </citation>
    <scope>NUCLEOTIDE SEQUENCE</scope>
</reference>
<dbReference type="Gene3D" id="2.40.128.30">
    <property type="entry name" value="Avidin-like"/>
    <property type="match status" value="1"/>
</dbReference>
<dbReference type="Pfam" id="PF01382">
    <property type="entry name" value="Avidin"/>
    <property type="match status" value="1"/>
</dbReference>
<name>A0A8S3RBD0_MYTED</name>
<dbReference type="GO" id="GO:0005576">
    <property type="term" value="C:extracellular region"/>
    <property type="evidence" value="ECO:0007669"/>
    <property type="project" value="UniProtKB-SubCell"/>
</dbReference>
<dbReference type="SUPFAM" id="SSF50876">
    <property type="entry name" value="Avidin/streptavidin"/>
    <property type="match status" value="1"/>
</dbReference>